<reference evidence="1" key="1">
    <citation type="submission" date="2016-01" db="EMBL/GenBank/DDBJ databases">
        <authorList>
            <person name="Peeters Charlotte."/>
        </authorList>
    </citation>
    <scope>NUCLEOTIDE SEQUENCE</scope>
    <source>
        <strain evidence="1">LMG 22936</strain>
    </source>
</reference>
<dbReference type="InterPro" id="IPR024078">
    <property type="entry name" value="LmbE-like_dom_sf"/>
</dbReference>
<dbReference type="AlphaFoldDB" id="A0A158K3B8"/>
<accession>A0A158K3B8</accession>
<dbReference type="SUPFAM" id="SSF102588">
    <property type="entry name" value="LmbE-like"/>
    <property type="match status" value="1"/>
</dbReference>
<dbReference type="STRING" id="326475.AWB66_05100"/>
<comment type="caution">
    <text evidence="1">The sequence shown here is derived from an EMBL/GenBank/DDBJ whole genome shotgun (WGS) entry which is preliminary data.</text>
</comment>
<dbReference type="InterPro" id="IPR003737">
    <property type="entry name" value="GlcNAc_PI_deacetylase-related"/>
</dbReference>
<evidence type="ECO:0000313" key="2">
    <source>
        <dbReference type="Proteomes" id="UP000054717"/>
    </source>
</evidence>
<evidence type="ECO:0000313" key="1">
    <source>
        <dbReference type="EMBL" id="SAL74971.1"/>
    </source>
</evidence>
<dbReference type="EMBL" id="FCNZ02000025">
    <property type="protein sequence ID" value="SAL74971.1"/>
    <property type="molecule type" value="Genomic_DNA"/>
</dbReference>
<proteinExistence type="predicted"/>
<name>A0A158K3B8_9BURK</name>
<dbReference type="Proteomes" id="UP000054717">
    <property type="component" value="Unassembled WGS sequence"/>
</dbReference>
<organism evidence="1 2">
    <name type="scientific">Caballeronia telluris</name>
    <dbReference type="NCBI Taxonomy" id="326475"/>
    <lineage>
        <taxon>Bacteria</taxon>
        <taxon>Pseudomonadati</taxon>
        <taxon>Pseudomonadota</taxon>
        <taxon>Betaproteobacteria</taxon>
        <taxon>Burkholderiales</taxon>
        <taxon>Burkholderiaceae</taxon>
        <taxon>Caballeronia</taxon>
    </lineage>
</organism>
<sequence length="226" mass="24834">MPEASRILVISPHFDDAVFSCGARIASSGGARVCTVFAGCPDADVATDWDRQCGFSNARQAMRERIAEDHRALDVLGAKGERLNFLDAQYVPYGDTPTVDAIERALSTIIRSNEPATLVIPLGLYHSDHVLVHVACRNAWRNSRGLACIAYEDALYRRMDGLVQQRLADLLAQGITATPEVSHEYPVLLKRKAVAAYASQLKAFGPHGYDDVFAGERYWRLGLATQ</sequence>
<gene>
    <name evidence="1" type="ORF">AWB66_05100</name>
</gene>
<keyword evidence="2" id="KW-1185">Reference proteome</keyword>
<dbReference type="Pfam" id="PF02585">
    <property type="entry name" value="PIG-L"/>
    <property type="match status" value="1"/>
</dbReference>
<dbReference type="Gene3D" id="3.40.50.10320">
    <property type="entry name" value="LmbE-like"/>
    <property type="match status" value="1"/>
</dbReference>
<dbReference type="RefSeq" id="WP_087632870.1">
    <property type="nucleotide sequence ID" value="NZ_FCNZ02000025.1"/>
</dbReference>
<protein>
    <submittedName>
        <fullName evidence="1">LmbE family protein</fullName>
    </submittedName>
</protein>